<dbReference type="AlphaFoldDB" id="A0A1B2AAW7"/>
<dbReference type="EMBL" id="CP016591">
    <property type="protein sequence ID" value="ANY19228.1"/>
    <property type="molecule type" value="Genomic_DNA"/>
</dbReference>
<organism evidence="1 2">
    <name type="scientific">Tsuneonella dongtanensis</name>
    <dbReference type="NCBI Taxonomy" id="692370"/>
    <lineage>
        <taxon>Bacteria</taxon>
        <taxon>Pseudomonadati</taxon>
        <taxon>Pseudomonadota</taxon>
        <taxon>Alphaproteobacteria</taxon>
        <taxon>Sphingomonadales</taxon>
        <taxon>Erythrobacteraceae</taxon>
        <taxon>Tsuneonella</taxon>
    </lineage>
</organism>
<protein>
    <submittedName>
        <fullName evidence="1">Uncharacterized protein</fullName>
    </submittedName>
</protein>
<proteinExistence type="predicted"/>
<gene>
    <name evidence="1" type="ORF">A6F68_00699</name>
</gene>
<dbReference type="KEGG" id="ado:A6F68_00699"/>
<evidence type="ECO:0000313" key="2">
    <source>
        <dbReference type="Proteomes" id="UP000092932"/>
    </source>
</evidence>
<evidence type="ECO:0000313" key="1">
    <source>
        <dbReference type="EMBL" id="ANY19228.1"/>
    </source>
</evidence>
<name>A0A1B2AAW7_9SPHN</name>
<dbReference type="STRING" id="692370.A6F68_00699"/>
<reference evidence="1 2" key="1">
    <citation type="submission" date="2016-07" db="EMBL/GenBank/DDBJ databases">
        <title>Complete genome sequence of Altererythrobacter dongtanensis KCTC 22672, a type strain with esterase isolated from tidal flat.</title>
        <authorList>
            <person name="Cheng H."/>
            <person name="Wu Y.-H."/>
            <person name="Zhou P."/>
            <person name="Huo Y.-Y."/>
            <person name="Wang C.-S."/>
            <person name="Xu X.-W."/>
        </authorList>
    </citation>
    <scope>NUCLEOTIDE SEQUENCE [LARGE SCALE GENOMIC DNA]</scope>
    <source>
        <strain evidence="1 2">KCTC 22672</strain>
    </source>
</reference>
<dbReference type="Proteomes" id="UP000092932">
    <property type="component" value="Chromosome"/>
</dbReference>
<accession>A0A1B2AAW7</accession>
<sequence length="79" mass="8666">MLTIPAQGIGTGRVATDMKIAHLACAFGRHSVDMGAVRRIHGGSVSRCRHCATPMEESMPHHWTVQYVRDAGLADRLLR</sequence>
<keyword evidence="2" id="KW-1185">Reference proteome</keyword>